<name>A0AAD4GPW2_ASPNN</name>
<dbReference type="Pfam" id="PF01408">
    <property type="entry name" value="GFO_IDH_MocA"/>
    <property type="match status" value="1"/>
</dbReference>
<dbReference type="SUPFAM" id="SSF51735">
    <property type="entry name" value="NAD(P)-binding Rossmann-fold domains"/>
    <property type="match status" value="1"/>
</dbReference>
<dbReference type="PANTHER" id="PTHR42840:SF7">
    <property type="entry name" value="BINDING ROSSMANN FOLD OXIDOREDUCTASE, PUTATIVE (AFU_ORTHOLOGUE AFUA_4G10190)-RELATED"/>
    <property type="match status" value="1"/>
</dbReference>
<evidence type="ECO:0000313" key="2">
    <source>
        <dbReference type="EMBL" id="KAF9883783.1"/>
    </source>
</evidence>
<dbReference type="Gene3D" id="3.40.50.720">
    <property type="entry name" value="NAD(P)-binding Rossmann-like Domain"/>
    <property type="match status" value="1"/>
</dbReference>
<gene>
    <name evidence="2" type="ORF">FE257_002813</name>
</gene>
<dbReference type="GO" id="GO:0005737">
    <property type="term" value="C:cytoplasm"/>
    <property type="evidence" value="ECO:0007669"/>
    <property type="project" value="TreeGrafter"/>
</dbReference>
<dbReference type="InterPro" id="IPR000683">
    <property type="entry name" value="Gfo/Idh/MocA-like_OxRdtase_N"/>
</dbReference>
<sequence length="392" mass="43236">MTQTTLHVGILSAGNQSIQNLYLPVLRTLTASYQIVSFYDFSQQNNTNPAKHDNDSFAIVSTPEAILTDTTIDLVLNFMPNELHEKYTIAALQAGKHVMVENPLSLSLQSAKRITDAEKQAPNDAKVFVACARRHAPCFENVFKKEVASLERIYYARCRNIAGPHTAHTATAPKKDLLATTTTTTTNSANPSQTIAEEGRSLLTNLLREALRGDDLTGGRLALSHFLASLGCHDLGLMRDTFGYPDAISNINVNAPFYSALMHYNGSATRDEHPFTLMYETGTDAVPRCDAHLAVYGNTKTVSMSYGLPYAWDGPMRVVVETTGDKGELRRTESVSTWEETFGAELCALHGFLKEGKEAQTTARDAIQDLKLFQNIYDQYDRQCGTIRTPLG</sequence>
<dbReference type="GO" id="GO:0016491">
    <property type="term" value="F:oxidoreductase activity"/>
    <property type="evidence" value="ECO:0007669"/>
    <property type="project" value="TreeGrafter"/>
</dbReference>
<evidence type="ECO:0000313" key="3">
    <source>
        <dbReference type="Proteomes" id="UP001194746"/>
    </source>
</evidence>
<organism evidence="2 3">
    <name type="scientific">Aspergillus nanangensis</name>
    <dbReference type="NCBI Taxonomy" id="2582783"/>
    <lineage>
        <taxon>Eukaryota</taxon>
        <taxon>Fungi</taxon>
        <taxon>Dikarya</taxon>
        <taxon>Ascomycota</taxon>
        <taxon>Pezizomycotina</taxon>
        <taxon>Eurotiomycetes</taxon>
        <taxon>Eurotiomycetidae</taxon>
        <taxon>Eurotiales</taxon>
        <taxon>Aspergillaceae</taxon>
        <taxon>Aspergillus</taxon>
        <taxon>Aspergillus subgen. Circumdati</taxon>
    </lineage>
</organism>
<reference evidence="2" key="1">
    <citation type="journal article" date="2019" name="Beilstein J. Org. Chem.">
        <title>Nanangenines: drimane sesquiterpenoids as the dominant metabolite cohort of a novel Australian fungus, Aspergillus nanangensis.</title>
        <authorList>
            <person name="Lacey H.J."/>
            <person name="Gilchrist C.L.M."/>
            <person name="Crombie A."/>
            <person name="Kalaitzis J.A."/>
            <person name="Vuong D."/>
            <person name="Rutledge P.J."/>
            <person name="Turner P."/>
            <person name="Pitt J.I."/>
            <person name="Lacey E."/>
            <person name="Chooi Y.H."/>
            <person name="Piggott A.M."/>
        </authorList>
    </citation>
    <scope>NUCLEOTIDE SEQUENCE</scope>
    <source>
        <strain evidence="2">MST-FP2251</strain>
    </source>
</reference>
<feature type="domain" description="Gfo/Idh/MocA-like oxidoreductase N-terminal" evidence="1">
    <location>
        <begin position="9"/>
        <end position="123"/>
    </location>
</feature>
<dbReference type="EMBL" id="VCAU01000148">
    <property type="protein sequence ID" value="KAF9883783.1"/>
    <property type="molecule type" value="Genomic_DNA"/>
</dbReference>
<keyword evidence="3" id="KW-1185">Reference proteome</keyword>
<dbReference type="AlphaFoldDB" id="A0AAD4GPW2"/>
<dbReference type="Gene3D" id="3.30.360.10">
    <property type="entry name" value="Dihydrodipicolinate Reductase, domain 2"/>
    <property type="match status" value="1"/>
</dbReference>
<dbReference type="PANTHER" id="PTHR42840">
    <property type="entry name" value="NAD(P)-BINDING ROSSMANN-FOLD SUPERFAMILY PROTEIN-RELATED"/>
    <property type="match status" value="1"/>
</dbReference>
<evidence type="ECO:0000259" key="1">
    <source>
        <dbReference type="Pfam" id="PF01408"/>
    </source>
</evidence>
<proteinExistence type="predicted"/>
<dbReference type="Proteomes" id="UP001194746">
    <property type="component" value="Unassembled WGS sequence"/>
</dbReference>
<protein>
    <recommendedName>
        <fullName evidence="1">Gfo/Idh/MocA-like oxidoreductase N-terminal domain-containing protein</fullName>
    </recommendedName>
</protein>
<dbReference type="GO" id="GO:0006740">
    <property type="term" value="P:NADPH regeneration"/>
    <property type="evidence" value="ECO:0007669"/>
    <property type="project" value="TreeGrafter"/>
</dbReference>
<comment type="caution">
    <text evidence="2">The sequence shown here is derived from an EMBL/GenBank/DDBJ whole genome shotgun (WGS) entry which is preliminary data.</text>
</comment>
<accession>A0AAD4GPW2</accession>
<dbReference type="GO" id="GO:0000166">
    <property type="term" value="F:nucleotide binding"/>
    <property type="evidence" value="ECO:0007669"/>
    <property type="project" value="InterPro"/>
</dbReference>
<dbReference type="InterPro" id="IPR036291">
    <property type="entry name" value="NAD(P)-bd_dom_sf"/>
</dbReference>
<reference evidence="2" key="2">
    <citation type="submission" date="2020-02" db="EMBL/GenBank/DDBJ databases">
        <authorList>
            <person name="Gilchrist C.L.M."/>
            <person name="Chooi Y.-H."/>
        </authorList>
    </citation>
    <scope>NUCLEOTIDE SEQUENCE</scope>
    <source>
        <strain evidence="2">MST-FP2251</strain>
    </source>
</reference>